<dbReference type="Proteomes" id="UP001642360">
    <property type="component" value="Unassembled WGS sequence"/>
</dbReference>
<protein>
    <submittedName>
        <fullName evidence="3">Uncharacterized protein</fullName>
    </submittedName>
</protein>
<dbReference type="FunFam" id="3.40.50.2000:FF:000040">
    <property type="entry name" value="UDP-glycosyltransferase 76C1"/>
    <property type="match status" value="1"/>
</dbReference>
<dbReference type="FunFam" id="3.40.50.2000:FF:000120">
    <property type="entry name" value="UDP-glycosyltransferase 76C1"/>
    <property type="match status" value="1"/>
</dbReference>
<evidence type="ECO:0000313" key="3">
    <source>
        <dbReference type="EMBL" id="CAK9147428.1"/>
    </source>
</evidence>
<comment type="caution">
    <text evidence="3">The sequence shown here is derived from an EMBL/GenBank/DDBJ whole genome shotgun (WGS) entry which is preliminary data.</text>
</comment>
<reference evidence="3 4" key="1">
    <citation type="submission" date="2024-02" db="EMBL/GenBank/DDBJ databases">
        <authorList>
            <person name="Vignale AGUSTIN F."/>
            <person name="Sosa J E."/>
            <person name="Modenutti C."/>
        </authorList>
    </citation>
    <scope>NUCLEOTIDE SEQUENCE [LARGE SCALE GENOMIC DNA]</scope>
</reference>
<dbReference type="Gene3D" id="3.40.50.2000">
    <property type="entry name" value="Glycogen Phosphorylase B"/>
    <property type="match status" value="2"/>
</dbReference>
<dbReference type="InterPro" id="IPR002213">
    <property type="entry name" value="UDP_glucos_trans"/>
</dbReference>
<comment type="similarity">
    <text evidence="1">Belongs to the UDP-glycosyltransferase family.</text>
</comment>
<evidence type="ECO:0000256" key="2">
    <source>
        <dbReference type="ARBA" id="ARBA00022679"/>
    </source>
</evidence>
<proteinExistence type="inferred from homology"/>
<evidence type="ECO:0000313" key="4">
    <source>
        <dbReference type="Proteomes" id="UP001642360"/>
    </source>
</evidence>
<dbReference type="Pfam" id="PF00201">
    <property type="entry name" value="UDPGT"/>
    <property type="match status" value="1"/>
</dbReference>
<name>A0ABC8RRS8_9AQUA</name>
<dbReference type="SUPFAM" id="SSF53756">
    <property type="entry name" value="UDP-Glycosyltransferase/glycogen phosphorylase"/>
    <property type="match status" value="1"/>
</dbReference>
<gene>
    <name evidence="3" type="ORF">ILEXP_LOCUS15325</name>
</gene>
<dbReference type="PANTHER" id="PTHR11926:SF1374">
    <property type="entry name" value="UDP-GLYCOSYLTRANSFERASE 76F1-RELATED"/>
    <property type="match status" value="1"/>
</dbReference>
<accession>A0ABC8RRS8</accession>
<organism evidence="3 4">
    <name type="scientific">Ilex paraguariensis</name>
    <name type="common">yerba mate</name>
    <dbReference type="NCBI Taxonomy" id="185542"/>
    <lineage>
        <taxon>Eukaryota</taxon>
        <taxon>Viridiplantae</taxon>
        <taxon>Streptophyta</taxon>
        <taxon>Embryophyta</taxon>
        <taxon>Tracheophyta</taxon>
        <taxon>Spermatophyta</taxon>
        <taxon>Magnoliopsida</taxon>
        <taxon>eudicotyledons</taxon>
        <taxon>Gunneridae</taxon>
        <taxon>Pentapetalae</taxon>
        <taxon>asterids</taxon>
        <taxon>campanulids</taxon>
        <taxon>Aquifoliales</taxon>
        <taxon>Aquifoliaceae</taxon>
        <taxon>Ilex</taxon>
    </lineage>
</organism>
<dbReference type="AlphaFoldDB" id="A0ABC8RRS8"/>
<keyword evidence="4" id="KW-1185">Reference proteome</keyword>
<dbReference type="EMBL" id="CAUOFW020001680">
    <property type="protein sequence ID" value="CAK9147428.1"/>
    <property type="molecule type" value="Genomic_DNA"/>
</dbReference>
<dbReference type="CDD" id="cd03784">
    <property type="entry name" value="GT1_Gtf-like"/>
    <property type="match status" value="1"/>
</dbReference>
<dbReference type="GO" id="GO:0035251">
    <property type="term" value="F:UDP-glucosyltransferase activity"/>
    <property type="evidence" value="ECO:0007669"/>
    <property type="project" value="UniProtKB-ARBA"/>
</dbReference>
<sequence length="452" mass="50914">MEKQGARRRRVVLVLPPFQGHITPMLQLGAILHSKGFTITVAHAEFNAPDSSKHPEFFFLPLPANLSDYDNSFWNLLEVITAINVHCKAPLQRYLVQMMEKPEPQDQVCCIIYDTIMYFTDAVANHLKLPSIVLCTTCASNILAWHANPRLQAEGYIPLQESLSNELVPELHPLRFKDLPLDASSEVVMQFTADLCNIRSSAAVVWNTIEFLEHSVLSQLQQQYQIPIFSIGPLHKITPASTTSLLKEDTNCLAWLDKQVLNSVIYVSMGSLAIMDYKELVETAWGLANSDQPFLWVVRPGLVKGSDQWVELFPKGFKEIVGKRGQIVTWAPQKEVLAHDAVGGFWSHCGWNSTLESICEGVPMICRPSFADQKVNARYLTHIWRVGLEIEDVMDSGGIERAIRRLMVEKEGEEMRQRAIDMGQQIKSCVQKGGSSYNTLNDLEEFILSQSS</sequence>
<dbReference type="PANTHER" id="PTHR11926">
    <property type="entry name" value="GLUCOSYL/GLUCURONOSYL TRANSFERASES"/>
    <property type="match status" value="1"/>
</dbReference>
<keyword evidence="2" id="KW-0808">Transferase</keyword>
<evidence type="ECO:0000256" key="1">
    <source>
        <dbReference type="ARBA" id="ARBA00009995"/>
    </source>
</evidence>